<evidence type="ECO:0008006" key="9">
    <source>
        <dbReference type="Google" id="ProtNLM"/>
    </source>
</evidence>
<dbReference type="GO" id="GO:0015628">
    <property type="term" value="P:protein secretion by the type II secretion system"/>
    <property type="evidence" value="ECO:0007669"/>
    <property type="project" value="InterPro"/>
</dbReference>
<dbReference type="InterPro" id="IPR002416">
    <property type="entry name" value="T2SS_protein-GspH"/>
</dbReference>
<dbReference type="PANTHER" id="PTHR30093:SF44">
    <property type="entry name" value="TYPE II SECRETION SYSTEM CORE PROTEIN G"/>
    <property type="match status" value="1"/>
</dbReference>
<dbReference type="Proteomes" id="UP000182059">
    <property type="component" value="Unassembled WGS sequence"/>
</dbReference>
<dbReference type="InterPro" id="IPR012902">
    <property type="entry name" value="N_methyl_site"/>
</dbReference>
<dbReference type="PRINTS" id="PR00885">
    <property type="entry name" value="BCTERIALGSPH"/>
</dbReference>
<name>A0A1J5GBU5_9BACT</name>
<dbReference type="InterPro" id="IPR045584">
    <property type="entry name" value="Pilin-like"/>
</dbReference>
<proteinExistence type="predicted"/>
<evidence type="ECO:0000256" key="3">
    <source>
        <dbReference type="ARBA" id="ARBA00022692"/>
    </source>
</evidence>
<evidence type="ECO:0000256" key="4">
    <source>
        <dbReference type="ARBA" id="ARBA00022989"/>
    </source>
</evidence>
<evidence type="ECO:0000313" key="8">
    <source>
        <dbReference type="Proteomes" id="UP000182059"/>
    </source>
</evidence>
<dbReference type="PROSITE" id="PS00409">
    <property type="entry name" value="PROKAR_NTER_METHYL"/>
    <property type="match status" value="1"/>
</dbReference>
<evidence type="ECO:0000256" key="1">
    <source>
        <dbReference type="ARBA" id="ARBA00004167"/>
    </source>
</evidence>
<evidence type="ECO:0000256" key="6">
    <source>
        <dbReference type="SAM" id="Phobius"/>
    </source>
</evidence>
<dbReference type="Pfam" id="PF07963">
    <property type="entry name" value="N_methyl"/>
    <property type="match status" value="1"/>
</dbReference>
<feature type="transmembrane region" description="Helical" evidence="6">
    <location>
        <begin position="12"/>
        <end position="34"/>
    </location>
</feature>
<dbReference type="AlphaFoldDB" id="A0A1J5GBU5"/>
<dbReference type="GO" id="GO:0015627">
    <property type="term" value="C:type II protein secretion system complex"/>
    <property type="evidence" value="ECO:0007669"/>
    <property type="project" value="InterPro"/>
</dbReference>
<sequence>MNNIQKKSQGFTLIELLVVIAIIGILSSVILSSLNSARKKSRDAQRLSAMVQMQTALEFYYDKFGRYPDSDFAGCGGWDSSGNGTFITPLVINKFLPIDILDPTINNSCGNYAYYRYSSGSYGCDTARGAFYVLGVRDMENTGNPHPSSRGWSCPSRNWQGEFEWVVGKFER</sequence>
<keyword evidence="3 6" id="KW-0812">Transmembrane</keyword>
<dbReference type="NCBIfam" id="TIGR02532">
    <property type="entry name" value="IV_pilin_GFxxxE"/>
    <property type="match status" value="1"/>
</dbReference>
<dbReference type="SUPFAM" id="SSF54523">
    <property type="entry name" value="Pili subunits"/>
    <property type="match status" value="1"/>
</dbReference>
<dbReference type="EMBL" id="MNYX01000024">
    <property type="protein sequence ID" value="OIP66079.1"/>
    <property type="molecule type" value="Genomic_DNA"/>
</dbReference>
<keyword evidence="5 6" id="KW-0472">Membrane</keyword>
<dbReference type="Gene3D" id="3.30.700.10">
    <property type="entry name" value="Glycoprotein, Type 4 Pilin"/>
    <property type="match status" value="1"/>
</dbReference>
<keyword evidence="4 6" id="KW-1133">Transmembrane helix</keyword>
<accession>A0A1J5GBU5</accession>
<keyword evidence="2" id="KW-0488">Methylation</keyword>
<evidence type="ECO:0000256" key="2">
    <source>
        <dbReference type="ARBA" id="ARBA00022481"/>
    </source>
</evidence>
<dbReference type="GO" id="GO:0016020">
    <property type="term" value="C:membrane"/>
    <property type="evidence" value="ECO:0007669"/>
    <property type="project" value="UniProtKB-SubCell"/>
</dbReference>
<gene>
    <name evidence="7" type="ORF">AUK15_00930</name>
</gene>
<organism evidence="7 8">
    <name type="scientific">Candidatus Nomurabacteria bacterium CG2_30_43_9</name>
    <dbReference type="NCBI Taxonomy" id="1805283"/>
    <lineage>
        <taxon>Bacteria</taxon>
        <taxon>Candidatus Nomuraibacteriota</taxon>
    </lineage>
</organism>
<comment type="subcellular location">
    <subcellularLocation>
        <location evidence="1">Membrane</location>
        <topology evidence="1">Single-pass membrane protein</topology>
    </subcellularLocation>
</comment>
<reference evidence="7 8" key="1">
    <citation type="journal article" date="2016" name="Environ. Microbiol.">
        <title>Genomic resolution of a cold subsurface aquifer community provides metabolic insights for novel microbes adapted to high CO concentrations.</title>
        <authorList>
            <person name="Probst A.J."/>
            <person name="Castelle C.J."/>
            <person name="Singh A."/>
            <person name="Brown C.T."/>
            <person name="Anantharaman K."/>
            <person name="Sharon I."/>
            <person name="Hug L.A."/>
            <person name="Burstein D."/>
            <person name="Emerson J.B."/>
            <person name="Thomas B.C."/>
            <person name="Banfield J.F."/>
        </authorList>
    </citation>
    <scope>NUCLEOTIDE SEQUENCE [LARGE SCALE GENOMIC DNA]</scope>
    <source>
        <strain evidence="7">CG2_30_43_9</strain>
    </source>
</reference>
<dbReference type="PANTHER" id="PTHR30093">
    <property type="entry name" value="GENERAL SECRETION PATHWAY PROTEIN G"/>
    <property type="match status" value="1"/>
</dbReference>
<comment type="caution">
    <text evidence="7">The sequence shown here is derived from an EMBL/GenBank/DDBJ whole genome shotgun (WGS) entry which is preliminary data.</text>
</comment>
<protein>
    <recommendedName>
        <fullName evidence="9">Type II secretion system protein GspG C-terminal domain-containing protein</fullName>
    </recommendedName>
</protein>
<evidence type="ECO:0000313" key="7">
    <source>
        <dbReference type="EMBL" id="OIP66079.1"/>
    </source>
</evidence>
<evidence type="ECO:0000256" key="5">
    <source>
        <dbReference type="ARBA" id="ARBA00023136"/>
    </source>
</evidence>